<dbReference type="InterPro" id="IPR000182">
    <property type="entry name" value="GNAT_dom"/>
</dbReference>
<dbReference type="PROSITE" id="PS51186">
    <property type="entry name" value="GNAT"/>
    <property type="match status" value="1"/>
</dbReference>
<feature type="domain" description="N-acetyltransferase" evidence="3">
    <location>
        <begin position="15"/>
        <end position="176"/>
    </location>
</feature>
<dbReference type="PANTHER" id="PTHR43877">
    <property type="entry name" value="AMINOALKYLPHOSPHONATE N-ACETYLTRANSFERASE-RELATED-RELATED"/>
    <property type="match status" value="1"/>
</dbReference>
<dbReference type="Pfam" id="PF00583">
    <property type="entry name" value="Acetyltransf_1"/>
    <property type="match status" value="1"/>
</dbReference>
<dbReference type="InterPro" id="IPR050832">
    <property type="entry name" value="Bact_Acetyltransf"/>
</dbReference>
<dbReference type="EMBL" id="JACOFT010000003">
    <property type="protein sequence ID" value="MBC3812068.1"/>
    <property type="molecule type" value="Genomic_DNA"/>
</dbReference>
<evidence type="ECO:0000259" key="3">
    <source>
        <dbReference type="PROSITE" id="PS51186"/>
    </source>
</evidence>
<dbReference type="Gene3D" id="3.40.630.30">
    <property type="match status" value="1"/>
</dbReference>
<keyword evidence="2" id="KW-0012">Acyltransferase</keyword>
<name>A0ABR6XH28_9BURK</name>
<evidence type="ECO:0000256" key="1">
    <source>
        <dbReference type="ARBA" id="ARBA00022679"/>
    </source>
</evidence>
<dbReference type="PANTHER" id="PTHR43877:SF1">
    <property type="entry name" value="ACETYLTRANSFERASE"/>
    <property type="match status" value="1"/>
</dbReference>
<proteinExistence type="predicted"/>
<keyword evidence="1" id="KW-0808">Transferase</keyword>
<dbReference type="Proteomes" id="UP000637632">
    <property type="component" value="Unassembled WGS sequence"/>
</dbReference>
<organism evidence="4 5">
    <name type="scientific">Undibacterium aquatile</name>
    <dbReference type="NCBI Taxonomy" id="1537398"/>
    <lineage>
        <taxon>Bacteria</taxon>
        <taxon>Pseudomonadati</taxon>
        <taxon>Pseudomonadota</taxon>
        <taxon>Betaproteobacteria</taxon>
        <taxon>Burkholderiales</taxon>
        <taxon>Oxalobacteraceae</taxon>
        <taxon>Undibacterium</taxon>
    </lineage>
</organism>
<gene>
    <name evidence="4" type="ORF">H8K26_11485</name>
</gene>
<dbReference type="InterPro" id="IPR016181">
    <property type="entry name" value="Acyl_CoA_acyltransferase"/>
</dbReference>
<reference evidence="4 5" key="1">
    <citation type="submission" date="2020-08" db="EMBL/GenBank/DDBJ databases">
        <title>Novel species isolated from subtropical streams in China.</title>
        <authorList>
            <person name="Lu H."/>
        </authorList>
    </citation>
    <scope>NUCLEOTIDE SEQUENCE [LARGE SCALE GENOMIC DNA]</scope>
    <source>
        <strain evidence="4 5">CCTCC AB 2015119</strain>
    </source>
</reference>
<dbReference type="CDD" id="cd04301">
    <property type="entry name" value="NAT_SF"/>
    <property type="match status" value="1"/>
</dbReference>
<dbReference type="RefSeq" id="WP_186896654.1">
    <property type="nucleotide sequence ID" value="NZ_JACOFT010000003.1"/>
</dbReference>
<evidence type="ECO:0000256" key="2">
    <source>
        <dbReference type="ARBA" id="ARBA00023315"/>
    </source>
</evidence>
<accession>A0ABR6XH28</accession>
<protein>
    <submittedName>
        <fullName evidence="4">GNAT family N-acetyltransferase</fullName>
    </submittedName>
</protein>
<evidence type="ECO:0000313" key="4">
    <source>
        <dbReference type="EMBL" id="MBC3812068.1"/>
    </source>
</evidence>
<dbReference type="SUPFAM" id="SSF55729">
    <property type="entry name" value="Acyl-CoA N-acyltransferases (Nat)"/>
    <property type="match status" value="1"/>
</dbReference>
<comment type="caution">
    <text evidence="4">The sequence shown here is derived from an EMBL/GenBank/DDBJ whole genome shotgun (WGS) entry which is preliminary data.</text>
</comment>
<sequence length="202" mass="22419">MTDLVDSTVSLIKEVSLRRATVADAEAIAAVRVESWQTTYRGMIPDTYLDQMRIEDSFLHWKQILEALPAAGDRVCVYVAESEGHIIGFASGMLLPEPKLGMRAELTAIYLRPVWQRSGIGRRLLQKVARTLQAQGADNLLVWVISGNAIARNFYEDLGATLLHEQAFTWDGIDLKEVGYGWRDLSVLMASVNAMPTSSAVH</sequence>
<evidence type="ECO:0000313" key="5">
    <source>
        <dbReference type="Proteomes" id="UP000637632"/>
    </source>
</evidence>
<keyword evidence="5" id="KW-1185">Reference proteome</keyword>